<dbReference type="InterPro" id="IPR011990">
    <property type="entry name" value="TPR-like_helical_dom_sf"/>
</dbReference>
<reference evidence="8 9" key="1">
    <citation type="submission" date="2018-08" db="EMBL/GenBank/DDBJ databases">
        <title>A genome reference for cultivated species of the human gut microbiota.</title>
        <authorList>
            <person name="Zou Y."/>
            <person name="Xue W."/>
            <person name="Luo G."/>
        </authorList>
    </citation>
    <scope>NUCLEOTIDE SEQUENCE [LARGE SCALE GENOMIC DNA]</scope>
    <source>
        <strain evidence="8 9">AM40-30BH</strain>
    </source>
</reference>
<dbReference type="Gene3D" id="1.25.40.390">
    <property type="match status" value="1"/>
</dbReference>
<gene>
    <name evidence="8" type="ORF">DW888_05135</name>
</gene>
<name>A0A413VTY4_9BACE</name>
<evidence type="ECO:0000256" key="1">
    <source>
        <dbReference type="ARBA" id="ARBA00004442"/>
    </source>
</evidence>
<keyword evidence="4" id="KW-0472">Membrane</keyword>
<dbReference type="RefSeq" id="WP_002559065.1">
    <property type="nucleotide sequence ID" value="NZ_CABJFV010000003.1"/>
</dbReference>
<feature type="domain" description="SusD-like N-terminal" evidence="7">
    <location>
        <begin position="22"/>
        <end position="233"/>
    </location>
</feature>
<keyword evidence="3" id="KW-0732">Signal</keyword>
<dbReference type="AlphaFoldDB" id="A0A413VTY4"/>
<dbReference type="InterPro" id="IPR012944">
    <property type="entry name" value="SusD_RagB_dom"/>
</dbReference>
<evidence type="ECO:0000256" key="5">
    <source>
        <dbReference type="ARBA" id="ARBA00023237"/>
    </source>
</evidence>
<dbReference type="GO" id="GO:0009279">
    <property type="term" value="C:cell outer membrane"/>
    <property type="evidence" value="ECO:0007669"/>
    <property type="project" value="UniProtKB-SubCell"/>
</dbReference>
<evidence type="ECO:0000313" key="9">
    <source>
        <dbReference type="Proteomes" id="UP000284379"/>
    </source>
</evidence>
<dbReference type="GeneID" id="69504867"/>
<comment type="similarity">
    <text evidence="2">Belongs to the SusD family.</text>
</comment>
<evidence type="ECO:0000259" key="6">
    <source>
        <dbReference type="Pfam" id="PF07980"/>
    </source>
</evidence>
<organism evidence="8 9">
    <name type="scientific">Bacteroides nordii</name>
    <dbReference type="NCBI Taxonomy" id="291645"/>
    <lineage>
        <taxon>Bacteria</taxon>
        <taxon>Pseudomonadati</taxon>
        <taxon>Bacteroidota</taxon>
        <taxon>Bacteroidia</taxon>
        <taxon>Bacteroidales</taxon>
        <taxon>Bacteroidaceae</taxon>
        <taxon>Bacteroides</taxon>
    </lineage>
</organism>
<proteinExistence type="inferred from homology"/>
<accession>A0A413VTY4</accession>
<dbReference type="SUPFAM" id="SSF48452">
    <property type="entry name" value="TPR-like"/>
    <property type="match status" value="1"/>
</dbReference>
<keyword evidence="5" id="KW-0998">Cell outer membrane</keyword>
<dbReference type="EMBL" id="QSGO01000003">
    <property type="protein sequence ID" value="RHB36944.1"/>
    <property type="molecule type" value="Genomic_DNA"/>
</dbReference>
<evidence type="ECO:0000256" key="2">
    <source>
        <dbReference type="ARBA" id="ARBA00006275"/>
    </source>
</evidence>
<sequence>MKKISYYILLLLTTLSQISCEDYLTVLPENNQSSFEYWETKEEVEAVLASGYINLRSSVETFLLWGEGRGNGLSFWSTSGSDLQKAAVKLRAFDILPTNGLADWSKPYAAIAMANAVIKYAPDVVDKDPSFDMNMCRSFMAEAFFQRTLAYFYIVRTFKDAPFVTEPYVDDSAPYIMPKEDGITILKLCIADLEEYLPNAKEFFPEVDNDNPINTKGRATRWGIHALLADMYLWLGDYENSIKHCNSVINSGRVGLIGNGFLNYYPGNSNEGIFEIQYSNPKSQTNSFLTWFKAGTDGYYKASDYMTNLFEQNESESRGLNYSYNEAGYIWKYLGVDNATARVASENDQNYLIYRLADVYLMKAEALIMQDNYEMAGELIDKTRQRAGLEKMTLSEDRLIMLEYLLVERQKEFFAEGKNWFDMLRIGLRSQQLSDVRYKNLFIEQALKAVAATSQSLGRATLSNEGSWYMPFSESELQKNPLLVQSEYYESISN</sequence>
<dbReference type="InterPro" id="IPR033985">
    <property type="entry name" value="SusD-like_N"/>
</dbReference>
<evidence type="ECO:0000313" key="8">
    <source>
        <dbReference type="EMBL" id="RHB36944.1"/>
    </source>
</evidence>
<dbReference type="Proteomes" id="UP000284379">
    <property type="component" value="Unassembled WGS sequence"/>
</dbReference>
<evidence type="ECO:0000256" key="4">
    <source>
        <dbReference type="ARBA" id="ARBA00023136"/>
    </source>
</evidence>
<dbReference type="Pfam" id="PF14322">
    <property type="entry name" value="SusD-like_3"/>
    <property type="match status" value="1"/>
</dbReference>
<evidence type="ECO:0000256" key="3">
    <source>
        <dbReference type="ARBA" id="ARBA00022729"/>
    </source>
</evidence>
<evidence type="ECO:0000259" key="7">
    <source>
        <dbReference type="Pfam" id="PF14322"/>
    </source>
</evidence>
<dbReference type="Pfam" id="PF07980">
    <property type="entry name" value="SusD_RagB"/>
    <property type="match status" value="1"/>
</dbReference>
<comment type="subcellular location">
    <subcellularLocation>
        <location evidence="1">Cell outer membrane</location>
    </subcellularLocation>
</comment>
<comment type="caution">
    <text evidence="8">The sequence shown here is derived from an EMBL/GenBank/DDBJ whole genome shotgun (WGS) entry which is preliminary data.</text>
</comment>
<feature type="domain" description="RagB/SusD" evidence="6">
    <location>
        <begin position="298"/>
        <end position="489"/>
    </location>
</feature>
<protein>
    <submittedName>
        <fullName evidence="8">RagB/SusD family nutrient uptake outer membrane protein</fullName>
    </submittedName>
</protein>